<dbReference type="Proteomes" id="UP001500227">
    <property type="component" value="Unassembled WGS sequence"/>
</dbReference>
<dbReference type="InterPro" id="IPR003121">
    <property type="entry name" value="SWIB_MDM2_domain"/>
</dbReference>
<dbReference type="SMART" id="SM00151">
    <property type="entry name" value="SWIB"/>
    <property type="match status" value="1"/>
</dbReference>
<dbReference type="SUPFAM" id="SSF47592">
    <property type="entry name" value="SWIB/MDM2 domain"/>
    <property type="match status" value="1"/>
</dbReference>
<sequence length="102" mass="11332">MAKATKTTAAKSTKAAKTTKKTANSGFMKPMTPSAELAEIVGKKPLPRTEVTKKMWEYIKKHDLQAPENRRNINADAKLKPIFGKDQISMFELSKCLNAHLS</sequence>
<evidence type="ECO:0000313" key="4">
    <source>
        <dbReference type="Proteomes" id="UP001500227"/>
    </source>
</evidence>
<dbReference type="Pfam" id="PF02201">
    <property type="entry name" value="SWIB"/>
    <property type="match status" value="1"/>
</dbReference>
<reference evidence="4" key="1">
    <citation type="journal article" date="2019" name="Int. J. Syst. Evol. Microbiol.">
        <title>The Global Catalogue of Microorganisms (GCM) 10K type strain sequencing project: providing services to taxonomists for standard genome sequencing and annotation.</title>
        <authorList>
            <consortium name="The Broad Institute Genomics Platform"/>
            <consortium name="The Broad Institute Genome Sequencing Center for Infectious Disease"/>
            <person name="Wu L."/>
            <person name="Ma J."/>
        </authorList>
    </citation>
    <scope>NUCLEOTIDE SEQUENCE [LARGE SCALE GENOMIC DNA]</scope>
    <source>
        <strain evidence="4">JCM 18423</strain>
    </source>
</reference>
<dbReference type="InterPro" id="IPR036885">
    <property type="entry name" value="SWIB_MDM2_dom_sf"/>
</dbReference>
<evidence type="ECO:0000259" key="2">
    <source>
        <dbReference type="PROSITE" id="PS51925"/>
    </source>
</evidence>
<proteinExistence type="predicted"/>
<dbReference type="PROSITE" id="PS51925">
    <property type="entry name" value="SWIB_MDM2"/>
    <property type="match status" value="1"/>
</dbReference>
<comment type="caution">
    <text evidence="3">The sequence shown here is derived from an EMBL/GenBank/DDBJ whole genome shotgun (WGS) entry which is preliminary data.</text>
</comment>
<protein>
    <submittedName>
        <fullName evidence="3">SWIB/MDM2 domain-containing protein</fullName>
    </submittedName>
</protein>
<feature type="region of interest" description="Disordered" evidence="1">
    <location>
        <begin position="1"/>
        <end position="30"/>
    </location>
</feature>
<feature type="compositionally biased region" description="Low complexity" evidence="1">
    <location>
        <begin position="1"/>
        <end position="16"/>
    </location>
</feature>
<evidence type="ECO:0000313" key="3">
    <source>
        <dbReference type="EMBL" id="GAA5089195.1"/>
    </source>
</evidence>
<dbReference type="PANTHER" id="PTHR13844">
    <property type="entry name" value="SWI/SNF-RELATED MATRIX-ASSOCIATED ACTIN-DEPENDENT REGULATOR OF CHROMATIN SUBFAMILY D"/>
    <property type="match status" value="1"/>
</dbReference>
<dbReference type="CDD" id="cd10567">
    <property type="entry name" value="SWIB-MDM2_like"/>
    <property type="match status" value="1"/>
</dbReference>
<keyword evidence="4" id="KW-1185">Reference proteome</keyword>
<organism evidence="3 4">
    <name type="scientific">Paenalcaligenes hermetiae</name>
    <dbReference type="NCBI Taxonomy" id="1157987"/>
    <lineage>
        <taxon>Bacteria</taxon>
        <taxon>Pseudomonadati</taxon>
        <taxon>Pseudomonadota</taxon>
        <taxon>Betaproteobacteria</taxon>
        <taxon>Burkholderiales</taxon>
        <taxon>Alcaligenaceae</taxon>
        <taxon>Paenalcaligenes</taxon>
    </lineage>
</organism>
<gene>
    <name evidence="3" type="ORF">GCM10023337_11710</name>
</gene>
<name>A0ABP9M4E8_9BURK</name>
<dbReference type="Gene3D" id="1.10.245.10">
    <property type="entry name" value="SWIB/MDM2 domain"/>
    <property type="match status" value="1"/>
</dbReference>
<feature type="domain" description="DM2" evidence="2">
    <location>
        <begin position="26"/>
        <end position="102"/>
    </location>
</feature>
<accession>A0ABP9M4E8</accession>
<dbReference type="InterPro" id="IPR019835">
    <property type="entry name" value="SWIB_domain"/>
</dbReference>
<dbReference type="EMBL" id="BAABKD010000009">
    <property type="protein sequence ID" value="GAA5089195.1"/>
    <property type="molecule type" value="Genomic_DNA"/>
</dbReference>
<evidence type="ECO:0000256" key="1">
    <source>
        <dbReference type="SAM" id="MobiDB-lite"/>
    </source>
</evidence>